<comment type="similarity">
    <text evidence="1">Belongs to the SAPAP family.</text>
</comment>
<dbReference type="InterPro" id="IPR005026">
    <property type="entry name" value="SAPAP"/>
</dbReference>
<reference evidence="4" key="1">
    <citation type="submission" date="2023-07" db="EMBL/GenBank/DDBJ databases">
        <title>Chromosome-level genome assembly of Artemia franciscana.</title>
        <authorList>
            <person name="Jo E."/>
        </authorList>
    </citation>
    <scope>NUCLEOTIDE SEQUENCE</scope>
    <source>
        <tissue evidence="4">Whole body</tissue>
    </source>
</reference>
<comment type="caution">
    <text evidence="4">The sequence shown here is derived from an EMBL/GenBank/DDBJ whole genome shotgun (WGS) entry which is preliminary data.</text>
</comment>
<feature type="compositionally biased region" description="Polar residues" evidence="3">
    <location>
        <begin position="47"/>
        <end position="58"/>
    </location>
</feature>
<feature type="compositionally biased region" description="Basic and acidic residues" evidence="3">
    <location>
        <begin position="1115"/>
        <end position="1142"/>
    </location>
</feature>
<sequence length="1714" mass="194713">MSTRTLRTRSSGRDSNETRRTIARSEAANSRTQQREQQRDKLRSIKNESQGQTNSNVLKTAAEKRKERLEKYLEQKKIKKDMERKNKKPAFVVGVVHHKPFVFSDDHSHMQTRSQAIGVAPKENTRGPRSTNNKKNSSNIAPRGFVFTAPPGIENMEDSLNWPNQVTTVDPSNWDFIGDDSGSTETVLKKKRRETMFVKTPKVSALPCLDTVKEEENVAYSPTLCSPLKRKSISFLLPNNKSEDKYTKVAKTPYQRAIKVGMDKAKDNLTFEGIQKLSFDIEHNFISTPGAPQTLNDSCGGSCNIYSEDAFPNQQKDQATPILKNRQVLRRSCRNGASQKRLSRRSFADQIDDEVALEKIQPEEILKPNNETDEHGNIMFRAKLEKTPVKSCENGTETPGRRLTRSAAKMAVETASVIPSEKHPQYTNTPRKQKPRNNRKTEKTTQNISGDLPKDEVTKLTTDKTPNIREERSSSPAEVSCSDLLSITVVETSKPKSILKTRGLSAPESPSTCASKIDRVSPIPKILKPASLEDIEHFRTLLLDEEKRLEEAKQKWNKVLNEDKDFDFIPEDHKGEISVAIGKTKMVLQDHFIQFESILKMSETDSSKRITTAEDLEGFWEMIKITIKEVDKRLERLEVLKENEWKETPKTPKLKKRNKKAISKVAKETVKRNSNLKDFIAQRRRQCNPKKEEPEVGLFDPPVETPLHNDDDNDEELKPLKEDNLAKACPAPDPIVHVTPVRKTYSRKGLGGATPNNSNKATPKRKTKVEVQRDEIPVVHLPAEADNRFDEILSSPTYHLSTPKKDQVEHGTNVKPGLSSTPAVEVSNETFDKEEEDKENSFGDDKENEVSTTESMAELSYLLKPGLWFDQRADTSAVTYVPSPMSSPVKEVERRKSGRQSSIHSKKTLDLGAADGHVSDLLDVLAKRRETCDEEFALVFEQVKELSDKIQLAVEVPRITQRQVYRNNPPHTTPEEYYRRVVFIPMLDSVISDLKSRFSRDTLNSFRESDSDDEASSSKDIKEPGKSSNKVYNSPTIGAGNPEALSKESSSFHHKKGNMKSKLLPEKAKVKVSGRRNCKLHLSDSDSSTDRTESRQTRKIPVKEKQRKKRTLKKQKNEDFSSSSTKEKQQEKCTYKKQKIEGDTSSISQFRLTETELVDPKRQQKQKLHAKENQQQDHNLKKPKIEDYSASSTKEKQRRSDTNTKTDPVDHNSRQKRKLPVKEKQRQEHNLKNPKIEDYSVSSMINKSNIEDKKLGKEAVESINRARNNHTNGAGNENSSFQPKKGQTKSNLFPEEAKMEKHGRRHDKHHLSDSTSEWDLAVLDSIGTLDDATIDNDSLQSGPLLEKNMENRVHNNPTNGAENENSSFQPKKAQMKTDLFPEEANIKRHGRYHELHLSDSSSEGELAALDSIGTLDDADKDNDCLQSGPLLEINMENRVHNNPTNGAENENASFQPKKAQMKTDLFPEEANIKTHGRRYHELHLSDSSSEGELAALDSIGTLDDADKDNDCLQSGPLLEINMENRVHNNPTNGAENENSSFQPKKAQMKSDLFPEQAKTKKHGRRYDKHLSDSSSEEELAVLDSISTLDDADIYKDCRQSRPLLEINMENKSSSNIRKDKAHLDKLLNNLYFIQEKIADCDKQLTEKKPSSGERKPLSSRGEKLRKGAKSNEEAKENIRQYNKNKSYLEQLLKRLYEYEDERREIEEKILTLSK</sequence>
<dbReference type="PANTHER" id="PTHR12353">
    <property type="entry name" value="DISKS LARGE-ASSOCIATED PROTEIN DAP SAP90/PSD-95-ASSOCIATED PROTEIN"/>
    <property type="match status" value="1"/>
</dbReference>
<proteinExistence type="inferred from homology"/>
<feature type="compositionally biased region" description="Polar residues" evidence="3">
    <location>
        <begin position="1527"/>
        <end position="1542"/>
    </location>
</feature>
<feature type="compositionally biased region" description="Polar residues" evidence="3">
    <location>
        <begin position="1354"/>
        <end position="1369"/>
    </location>
</feature>
<feature type="compositionally biased region" description="Basic and acidic residues" evidence="3">
    <location>
        <begin position="1016"/>
        <end position="1025"/>
    </location>
</feature>
<feature type="compositionally biased region" description="Basic and acidic residues" evidence="3">
    <location>
        <begin position="1220"/>
        <end position="1238"/>
    </location>
</feature>
<keyword evidence="2" id="KW-0175">Coiled coil</keyword>
<evidence type="ECO:0000256" key="2">
    <source>
        <dbReference type="SAM" id="Coils"/>
    </source>
</evidence>
<feature type="compositionally biased region" description="Basic and acidic residues" evidence="3">
    <location>
        <begin position="1081"/>
        <end position="1104"/>
    </location>
</feature>
<dbReference type="EMBL" id="JAVRJZ010000002">
    <property type="protein sequence ID" value="KAK2725380.1"/>
    <property type="molecule type" value="Genomic_DNA"/>
</dbReference>
<feature type="compositionally biased region" description="Basic and acidic residues" evidence="3">
    <location>
        <begin position="452"/>
        <end position="473"/>
    </location>
</feature>
<feature type="compositionally biased region" description="Polar residues" evidence="3">
    <location>
        <begin position="1026"/>
        <end position="1036"/>
    </location>
</feature>
<organism evidence="4 5">
    <name type="scientific">Artemia franciscana</name>
    <name type="common">Brine shrimp</name>
    <name type="synonym">Artemia sanfranciscana</name>
    <dbReference type="NCBI Taxonomy" id="6661"/>
    <lineage>
        <taxon>Eukaryota</taxon>
        <taxon>Metazoa</taxon>
        <taxon>Ecdysozoa</taxon>
        <taxon>Arthropoda</taxon>
        <taxon>Crustacea</taxon>
        <taxon>Branchiopoda</taxon>
        <taxon>Anostraca</taxon>
        <taxon>Artemiidae</taxon>
        <taxon>Artemia</taxon>
    </lineage>
</organism>
<feature type="compositionally biased region" description="Basic and acidic residues" evidence="3">
    <location>
        <begin position="1169"/>
        <end position="1213"/>
    </location>
</feature>
<gene>
    <name evidence="4" type="ORF">QYM36_000024</name>
</gene>
<feature type="region of interest" description="Disordered" evidence="3">
    <location>
        <begin position="1526"/>
        <end position="1575"/>
    </location>
</feature>
<feature type="compositionally biased region" description="Polar residues" evidence="3">
    <location>
        <begin position="127"/>
        <end position="140"/>
    </location>
</feature>
<dbReference type="GO" id="GO:0023052">
    <property type="term" value="P:signaling"/>
    <property type="evidence" value="ECO:0007669"/>
    <property type="project" value="InterPro"/>
</dbReference>
<evidence type="ECO:0000256" key="1">
    <source>
        <dbReference type="ARBA" id="ARBA00008839"/>
    </source>
</evidence>
<feature type="region of interest" description="Disordered" evidence="3">
    <location>
        <begin position="744"/>
        <end position="771"/>
    </location>
</feature>
<feature type="region of interest" description="Disordered" evidence="3">
    <location>
        <begin position="1267"/>
        <end position="1290"/>
    </location>
</feature>
<accession>A0AA88I732</accession>
<feature type="compositionally biased region" description="Basic residues" evidence="3">
    <location>
        <begin position="1070"/>
        <end position="1079"/>
    </location>
</feature>
<name>A0AA88I732_ARTSF</name>
<dbReference type="PANTHER" id="PTHR12353:SF1">
    <property type="entry name" value="DISKS LARGE-ASSOCIATED PROTEIN 5"/>
    <property type="match status" value="1"/>
</dbReference>
<feature type="compositionally biased region" description="Basic and acidic residues" evidence="3">
    <location>
        <begin position="11"/>
        <end position="20"/>
    </location>
</feature>
<evidence type="ECO:0000256" key="3">
    <source>
        <dbReference type="SAM" id="MobiDB-lite"/>
    </source>
</evidence>
<dbReference type="Pfam" id="PF03359">
    <property type="entry name" value="GKAP"/>
    <property type="match status" value="1"/>
</dbReference>
<feature type="compositionally biased region" description="Basic and acidic residues" evidence="3">
    <location>
        <begin position="33"/>
        <end position="46"/>
    </location>
</feature>
<feature type="region of interest" description="Disordered" evidence="3">
    <location>
        <begin position="880"/>
        <end position="906"/>
    </location>
</feature>
<feature type="region of interest" description="Disordered" evidence="3">
    <location>
        <begin position="1"/>
        <end position="65"/>
    </location>
</feature>
<feature type="region of interest" description="Disordered" evidence="3">
    <location>
        <begin position="389"/>
        <end position="480"/>
    </location>
</feature>
<feature type="compositionally biased region" description="Polar residues" evidence="3">
    <location>
        <begin position="1143"/>
        <end position="1152"/>
    </location>
</feature>
<feature type="region of interest" description="Disordered" evidence="3">
    <location>
        <begin position="683"/>
        <end position="717"/>
    </location>
</feature>
<feature type="compositionally biased region" description="Basic and acidic residues" evidence="3">
    <location>
        <begin position="839"/>
        <end position="849"/>
    </location>
</feature>
<feature type="compositionally biased region" description="Basic residues" evidence="3">
    <location>
        <begin position="1105"/>
        <end position="1114"/>
    </location>
</feature>
<evidence type="ECO:0000313" key="5">
    <source>
        <dbReference type="Proteomes" id="UP001187531"/>
    </source>
</evidence>
<feature type="region of interest" description="Disordered" evidence="3">
    <location>
        <begin position="797"/>
        <end position="853"/>
    </location>
</feature>
<protein>
    <submittedName>
        <fullName evidence="4">Uncharacterized protein</fullName>
    </submittedName>
</protein>
<dbReference type="Proteomes" id="UP001187531">
    <property type="component" value="Unassembled WGS sequence"/>
</dbReference>
<feature type="coiled-coil region" evidence="2">
    <location>
        <begin position="535"/>
        <end position="562"/>
    </location>
</feature>
<feature type="region of interest" description="Disordered" evidence="3">
    <location>
        <begin position="1352"/>
        <end position="1372"/>
    </location>
</feature>
<keyword evidence="5" id="KW-1185">Reference proteome</keyword>
<feature type="region of interest" description="Disordered" evidence="3">
    <location>
        <begin position="1005"/>
        <end position="1240"/>
    </location>
</feature>
<evidence type="ECO:0000313" key="4">
    <source>
        <dbReference type="EMBL" id="KAK2725380.1"/>
    </source>
</evidence>
<feature type="region of interest" description="Disordered" evidence="3">
    <location>
        <begin position="1644"/>
        <end position="1677"/>
    </location>
</feature>
<feature type="region of interest" description="Disordered" evidence="3">
    <location>
        <begin position="116"/>
        <end position="143"/>
    </location>
</feature>
<feature type="compositionally biased region" description="Polar residues" evidence="3">
    <location>
        <begin position="1267"/>
        <end position="1282"/>
    </location>
</feature>